<feature type="binding site" evidence="7">
    <location>
        <position position="156"/>
    </location>
    <ligand>
        <name>FMN</name>
        <dbReference type="ChEBI" id="CHEBI:58210"/>
    </ligand>
</feature>
<feature type="binding site" evidence="7">
    <location>
        <position position="305"/>
    </location>
    <ligand>
        <name>FMN</name>
        <dbReference type="ChEBI" id="CHEBI:58210"/>
    </ligand>
</feature>
<keyword evidence="2 7" id="KW-0285">Flavoprotein</keyword>
<keyword evidence="4" id="KW-0560">Oxidoreductase</keyword>
<feature type="binding site" evidence="7">
    <location>
        <position position="283"/>
    </location>
    <ligand>
        <name>FMN</name>
        <dbReference type="ChEBI" id="CHEBI:58210"/>
    </ligand>
</feature>
<dbReference type="PROSITE" id="PS51349">
    <property type="entry name" value="FMN_HYDROXY_ACID_DH_2"/>
    <property type="match status" value="1"/>
</dbReference>
<dbReference type="InterPro" id="IPR012133">
    <property type="entry name" value="Alpha-hydoxy_acid_DH_FMN"/>
</dbReference>
<evidence type="ECO:0000313" key="11">
    <source>
        <dbReference type="Proteomes" id="UP000249135"/>
    </source>
</evidence>
<evidence type="ECO:0000256" key="7">
    <source>
        <dbReference type="PIRSR" id="PIRSR000138-2"/>
    </source>
</evidence>
<evidence type="ECO:0000313" key="10">
    <source>
        <dbReference type="EMBL" id="PZQ73617.1"/>
    </source>
</evidence>
<feature type="region of interest" description="Disordered" evidence="8">
    <location>
        <begin position="1"/>
        <end position="23"/>
    </location>
</feature>
<dbReference type="InterPro" id="IPR013785">
    <property type="entry name" value="Aldolase_TIM"/>
</dbReference>
<dbReference type="PIRSF" id="PIRSF000138">
    <property type="entry name" value="Al-hdrx_acd_dh"/>
    <property type="match status" value="1"/>
</dbReference>
<feature type="binding site" evidence="7">
    <location>
        <position position="184"/>
    </location>
    <ligand>
        <name>FMN</name>
        <dbReference type="ChEBI" id="CHEBI:58210"/>
    </ligand>
</feature>
<dbReference type="Gene3D" id="3.20.20.70">
    <property type="entry name" value="Aldolase class I"/>
    <property type="match status" value="1"/>
</dbReference>
<dbReference type="GO" id="GO:0010181">
    <property type="term" value="F:FMN binding"/>
    <property type="evidence" value="ECO:0007669"/>
    <property type="project" value="InterPro"/>
</dbReference>
<feature type="binding site" evidence="7">
    <location>
        <position position="193"/>
    </location>
    <ligand>
        <name>glyoxylate</name>
        <dbReference type="ChEBI" id="CHEBI:36655"/>
    </ligand>
</feature>
<dbReference type="InterPro" id="IPR037396">
    <property type="entry name" value="FMN_HAD"/>
</dbReference>
<dbReference type="InterPro" id="IPR008259">
    <property type="entry name" value="FMN_hydac_DH_AS"/>
</dbReference>
<evidence type="ECO:0000256" key="3">
    <source>
        <dbReference type="ARBA" id="ARBA00022643"/>
    </source>
</evidence>
<comment type="caution">
    <text evidence="10">The sequence shown here is derived from an EMBL/GenBank/DDBJ whole genome shotgun (WGS) entry which is preliminary data.</text>
</comment>
<evidence type="ECO:0000256" key="6">
    <source>
        <dbReference type="PIRSR" id="PIRSR000138-1"/>
    </source>
</evidence>
<feature type="domain" description="FMN hydroxy acid dehydrogenase" evidence="9">
    <location>
        <begin position="27"/>
        <end position="411"/>
    </location>
</feature>
<keyword evidence="3 7" id="KW-0288">FMN</keyword>
<gene>
    <name evidence="10" type="ORF">DI563_14390</name>
</gene>
<evidence type="ECO:0000256" key="2">
    <source>
        <dbReference type="ARBA" id="ARBA00022630"/>
    </source>
</evidence>
<evidence type="ECO:0000256" key="5">
    <source>
        <dbReference type="ARBA" id="ARBA00024042"/>
    </source>
</evidence>
<dbReference type="SUPFAM" id="SSF51395">
    <property type="entry name" value="FMN-linked oxidoreductases"/>
    <property type="match status" value="1"/>
</dbReference>
<evidence type="ECO:0000259" key="9">
    <source>
        <dbReference type="PROSITE" id="PS51349"/>
    </source>
</evidence>
<feature type="binding site" evidence="7">
    <location>
        <begin position="106"/>
        <end position="108"/>
    </location>
    <ligand>
        <name>FMN</name>
        <dbReference type="ChEBI" id="CHEBI:58210"/>
    </ligand>
</feature>
<dbReference type="PROSITE" id="PS00557">
    <property type="entry name" value="FMN_HYDROXY_ACID_DH_1"/>
    <property type="match status" value="1"/>
</dbReference>
<proteinExistence type="inferred from homology"/>
<evidence type="ECO:0000256" key="4">
    <source>
        <dbReference type="ARBA" id="ARBA00023002"/>
    </source>
</evidence>
<feature type="binding site" evidence="7">
    <location>
        <position position="158"/>
    </location>
    <ligand>
        <name>FMN</name>
        <dbReference type="ChEBI" id="CHEBI:58210"/>
    </ligand>
</feature>
<feature type="binding site" evidence="7">
    <location>
        <position position="135"/>
    </location>
    <ligand>
        <name>FMN</name>
        <dbReference type="ChEBI" id="CHEBI:58210"/>
    </ligand>
</feature>
<feature type="binding site" evidence="7">
    <location>
        <position position="53"/>
    </location>
    <ligand>
        <name>glyoxylate</name>
        <dbReference type="ChEBI" id="CHEBI:36655"/>
    </ligand>
</feature>
<comment type="similarity">
    <text evidence="5">Belongs to the FMN-dependent alpha-hydroxy acid dehydrogenase family.</text>
</comment>
<name>A0A2W5RSI9_VARPD</name>
<feature type="compositionally biased region" description="Pro residues" evidence="8">
    <location>
        <begin position="1"/>
        <end position="11"/>
    </location>
</feature>
<dbReference type="AlphaFoldDB" id="A0A2W5RSI9"/>
<organism evidence="10 11">
    <name type="scientific">Variovorax paradoxus</name>
    <dbReference type="NCBI Taxonomy" id="34073"/>
    <lineage>
        <taxon>Bacteria</taxon>
        <taxon>Pseudomonadati</taxon>
        <taxon>Pseudomonadota</taxon>
        <taxon>Betaproteobacteria</taxon>
        <taxon>Burkholderiales</taxon>
        <taxon>Comamonadaceae</taxon>
        <taxon>Variovorax</taxon>
    </lineage>
</organism>
<dbReference type="Proteomes" id="UP000249135">
    <property type="component" value="Unassembled WGS sequence"/>
</dbReference>
<protein>
    <submittedName>
        <fullName evidence="10">Alpha-hydroxy-acid oxidizing enzyme</fullName>
    </submittedName>
</protein>
<feature type="active site" description="Proton acceptor" evidence="6">
    <location>
        <position position="307"/>
    </location>
</feature>
<dbReference type="PANTHER" id="PTHR10578:SF107">
    <property type="entry name" value="2-HYDROXYACID OXIDASE 1"/>
    <property type="match status" value="1"/>
</dbReference>
<sequence>MSTPFPTPPLARPQLGPAPDARRQLPPRLRAILSLRDLEPAARRVLPRPIFGYLQGGVEDNVTLQANTAAFRQWMFRTQVLVNVSARQQAVQLMGQTYQAPFGIAPMGLCALFAYDGDVAMARAAEAAGIPHVLSGASLTRMERVAEAAPTCGWFQAYIPGEPAHIEGLVDRVEKAGFRTLVVTVDTATLANRENNVRVGFSTPLRPSLRLAMDGLVRPRWLAGTLARTLLAHGMPHFENAGAGRGVPIISRSVVRQFGLRDHLSWEHLALVRRLWRGKLVIKGLVSADDVRRAEQAGADGVILSNHGGRQLDGTLPPLLALPEAARAKGAMALMLDSGVRRGTDVLKALSLGADHVFVGRPMAYAAAIGGQAGVAHAVRLLKDEIHRDMALLGVERLEQLGPERLARVHLPSDSFQGDEP</sequence>
<feature type="binding site" evidence="7">
    <location>
        <begin position="360"/>
        <end position="361"/>
    </location>
    <ligand>
        <name>FMN</name>
        <dbReference type="ChEBI" id="CHEBI:58210"/>
    </ligand>
</feature>
<dbReference type="EMBL" id="QFPP01000175">
    <property type="protein sequence ID" value="PZQ73617.1"/>
    <property type="molecule type" value="Genomic_DNA"/>
</dbReference>
<dbReference type="GO" id="GO:0016491">
    <property type="term" value="F:oxidoreductase activity"/>
    <property type="evidence" value="ECO:0007669"/>
    <property type="project" value="UniProtKB-KW"/>
</dbReference>
<reference evidence="10 11" key="1">
    <citation type="submission" date="2017-08" db="EMBL/GenBank/DDBJ databases">
        <title>Infants hospitalized years apart are colonized by the same room-sourced microbial strains.</title>
        <authorList>
            <person name="Brooks B."/>
            <person name="Olm M.R."/>
            <person name="Firek B.A."/>
            <person name="Baker R."/>
            <person name="Thomas B.C."/>
            <person name="Morowitz M.J."/>
            <person name="Banfield J.F."/>
        </authorList>
    </citation>
    <scope>NUCLEOTIDE SEQUENCE [LARGE SCALE GENOMIC DNA]</scope>
    <source>
        <strain evidence="10">S2_005_003_R2_41</strain>
    </source>
</reference>
<dbReference type="PANTHER" id="PTHR10578">
    <property type="entry name" value="S -2-HYDROXY-ACID OXIDASE-RELATED"/>
    <property type="match status" value="1"/>
</dbReference>
<dbReference type="Pfam" id="PF01070">
    <property type="entry name" value="FMN_dh"/>
    <property type="match status" value="1"/>
</dbReference>
<comment type="cofactor">
    <cofactor evidence="1">
        <name>FMN</name>
        <dbReference type="ChEBI" id="CHEBI:58210"/>
    </cofactor>
</comment>
<accession>A0A2W5RSI9</accession>
<feature type="binding site" evidence="7">
    <location>
        <position position="310"/>
    </location>
    <ligand>
        <name>glyoxylate</name>
        <dbReference type="ChEBI" id="CHEBI:36655"/>
    </ligand>
</feature>
<dbReference type="CDD" id="cd02809">
    <property type="entry name" value="alpha_hydroxyacid_oxid_FMN"/>
    <property type="match status" value="1"/>
</dbReference>
<feature type="binding site" evidence="7">
    <location>
        <position position="307"/>
    </location>
    <ligand>
        <name>glyoxylate</name>
        <dbReference type="ChEBI" id="CHEBI:36655"/>
    </ligand>
</feature>
<evidence type="ECO:0000256" key="8">
    <source>
        <dbReference type="SAM" id="MobiDB-lite"/>
    </source>
</evidence>
<feature type="binding site" evidence="7">
    <location>
        <begin position="337"/>
        <end position="341"/>
    </location>
    <ligand>
        <name>FMN</name>
        <dbReference type="ChEBI" id="CHEBI:58210"/>
    </ligand>
</feature>
<dbReference type="InterPro" id="IPR000262">
    <property type="entry name" value="FMN-dep_DH"/>
</dbReference>
<evidence type="ECO:0000256" key="1">
    <source>
        <dbReference type="ARBA" id="ARBA00001917"/>
    </source>
</evidence>